<dbReference type="Proteomes" id="UP000256900">
    <property type="component" value="Unassembled WGS sequence"/>
</dbReference>
<dbReference type="EMBL" id="QUMO01000003">
    <property type="protein sequence ID" value="REF86426.1"/>
    <property type="molecule type" value="Genomic_DNA"/>
</dbReference>
<organism evidence="1 2">
    <name type="scientific">Methylovirgula ligni</name>
    <dbReference type="NCBI Taxonomy" id="569860"/>
    <lineage>
        <taxon>Bacteria</taxon>
        <taxon>Pseudomonadati</taxon>
        <taxon>Pseudomonadota</taxon>
        <taxon>Alphaproteobacteria</taxon>
        <taxon>Hyphomicrobiales</taxon>
        <taxon>Beijerinckiaceae</taxon>
        <taxon>Methylovirgula</taxon>
    </lineage>
</organism>
<accession>A0A3D9YUY9</accession>
<protein>
    <submittedName>
        <fullName evidence="1">Uncharacterized protein</fullName>
    </submittedName>
</protein>
<gene>
    <name evidence="1" type="ORF">DES32_2478</name>
</gene>
<dbReference type="AlphaFoldDB" id="A0A3D9YUY9"/>
<evidence type="ECO:0000313" key="2">
    <source>
        <dbReference type="Proteomes" id="UP000256900"/>
    </source>
</evidence>
<evidence type="ECO:0000313" key="1">
    <source>
        <dbReference type="EMBL" id="REF86426.1"/>
    </source>
</evidence>
<dbReference type="RefSeq" id="WP_115836965.1">
    <property type="nucleotide sequence ID" value="NZ_CP025086.1"/>
</dbReference>
<keyword evidence="2" id="KW-1185">Reference proteome</keyword>
<sequence>MTAAANSLSTILTEILDDVKAASVSSLIAAFQSHDLTSEIQSSANFLVAAEKIAAIFEPAVAFAELPTSLIATALVLAVQFGGGKIVLPPLSLGTLADNAGERQGEIIAERFGR</sequence>
<reference evidence="1 2" key="1">
    <citation type="submission" date="2018-08" db="EMBL/GenBank/DDBJ databases">
        <title>Genomic Encyclopedia of Type Strains, Phase IV (KMG-IV): sequencing the most valuable type-strain genomes for metagenomic binning, comparative biology and taxonomic classification.</title>
        <authorList>
            <person name="Goeker M."/>
        </authorList>
    </citation>
    <scope>NUCLEOTIDE SEQUENCE [LARGE SCALE GENOMIC DNA]</scope>
    <source>
        <strain evidence="1 2">BW863</strain>
    </source>
</reference>
<name>A0A3D9YUY9_9HYPH</name>
<comment type="caution">
    <text evidence="1">The sequence shown here is derived from an EMBL/GenBank/DDBJ whole genome shotgun (WGS) entry which is preliminary data.</text>
</comment>
<proteinExistence type="predicted"/>